<evidence type="ECO:0000256" key="2">
    <source>
        <dbReference type="ARBA" id="ARBA00008163"/>
    </source>
</evidence>
<dbReference type="Proteomes" id="UP000199580">
    <property type="component" value="Unassembled WGS sequence"/>
</dbReference>
<keyword evidence="7" id="KW-0998">Cell outer membrane</keyword>
<organism evidence="8 9">
    <name type="scientific">Flavobacterium noncentrifugens</name>
    <dbReference type="NCBI Taxonomy" id="1128970"/>
    <lineage>
        <taxon>Bacteria</taxon>
        <taxon>Pseudomonadati</taxon>
        <taxon>Bacteroidota</taxon>
        <taxon>Flavobacteriia</taxon>
        <taxon>Flavobacteriales</taxon>
        <taxon>Flavobacteriaceae</taxon>
        <taxon>Flavobacterium</taxon>
    </lineage>
</organism>
<evidence type="ECO:0000313" key="8">
    <source>
        <dbReference type="EMBL" id="SDJ67655.1"/>
    </source>
</evidence>
<keyword evidence="9" id="KW-1185">Reference proteome</keyword>
<dbReference type="AlphaFoldDB" id="A0A1G8VQG6"/>
<keyword evidence="6" id="KW-0472">Membrane</keyword>
<dbReference type="Pfam" id="PF03349">
    <property type="entry name" value="Toluene_X"/>
    <property type="match status" value="1"/>
</dbReference>
<dbReference type="SUPFAM" id="SSF56935">
    <property type="entry name" value="Porins"/>
    <property type="match status" value="1"/>
</dbReference>
<dbReference type="RefSeq" id="WP_091393240.1">
    <property type="nucleotide sequence ID" value="NZ_BKAI01000003.1"/>
</dbReference>
<comment type="similarity">
    <text evidence="2">Belongs to the OmpP1/FadL family.</text>
</comment>
<comment type="subcellular location">
    <subcellularLocation>
        <location evidence="1">Cell outer membrane</location>
        <topology evidence="1">Multi-pass membrane protein</topology>
    </subcellularLocation>
</comment>
<dbReference type="InterPro" id="IPR005017">
    <property type="entry name" value="OMPP1/FadL/TodX"/>
</dbReference>
<evidence type="ECO:0000256" key="4">
    <source>
        <dbReference type="ARBA" id="ARBA00022692"/>
    </source>
</evidence>
<reference evidence="8 9" key="1">
    <citation type="submission" date="2016-10" db="EMBL/GenBank/DDBJ databases">
        <authorList>
            <person name="de Groot N.N."/>
        </authorList>
    </citation>
    <scope>NUCLEOTIDE SEQUENCE [LARGE SCALE GENOMIC DNA]</scope>
    <source>
        <strain evidence="8 9">CGMCC 1.10076</strain>
    </source>
</reference>
<sequence length="505" mass="56060">MKKYLLITISILSFGMVQSQEVRDGVRYAQGQLSGTSRFRSMSGAFGALGGDFSAINVNPAGSGVFATSQVGITLANYNVKNKSSYYGSKSDESENTFDLLNQAGAAFVFHPDNDKTNWKKFVLSVNYENTNNFDNSKFSFGTNPTNSVGAYFTNRANNIGVPVGDLDNYYYDAFTLREQTAYLGYHAYVINPTDPLNPDNTTYVSNVAPGGNYYQENTFNSKGYNGKLAFNASTEYRDKFYFGINLNTHFVDYRQSTSFYEDNSNSTTSGLTSLRFDQDLQTYGNGFSFQLGAIAKVTKELRLGLAYESPTWYEFTDEMRQVVHSSGYNFGNAGFGTAATDSDVYITYDPYRLHTPGKWTASGAYVFGKSALISVDYSVKDYGNTKFRPNSDYFDPVNAEFKDQLDVASEIRVGGEYRIKQFSLRGGYRFEGSPYKDGRTIGDLNSFSGGLGYNFGYIKLDVSYAYTQRKSDEGFFSYGFTGGANGAEIKSVYNTVSASLVFQL</sequence>
<keyword evidence="4" id="KW-0812">Transmembrane</keyword>
<dbReference type="Gene3D" id="2.40.160.60">
    <property type="entry name" value="Outer membrane protein transport protein (OMPP1/FadL/TodX)"/>
    <property type="match status" value="1"/>
</dbReference>
<accession>A0A1G8VQG6</accession>
<keyword evidence="3" id="KW-1134">Transmembrane beta strand</keyword>
<evidence type="ECO:0000313" key="9">
    <source>
        <dbReference type="Proteomes" id="UP000199580"/>
    </source>
</evidence>
<protein>
    <submittedName>
        <fullName evidence="8">Outer membrane protein transport protein (OMPP1/FadL/TodX)</fullName>
    </submittedName>
</protein>
<evidence type="ECO:0000256" key="1">
    <source>
        <dbReference type="ARBA" id="ARBA00004571"/>
    </source>
</evidence>
<dbReference type="PANTHER" id="PTHR35093">
    <property type="entry name" value="OUTER MEMBRANE PROTEIN NMB0088-RELATED"/>
    <property type="match status" value="1"/>
</dbReference>
<keyword evidence="5" id="KW-0732">Signal</keyword>
<evidence type="ECO:0000256" key="5">
    <source>
        <dbReference type="ARBA" id="ARBA00022729"/>
    </source>
</evidence>
<evidence type="ECO:0000256" key="7">
    <source>
        <dbReference type="ARBA" id="ARBA00023237"/>
    </source>
</evidence>
<dbReference type="STRING" id="1128970.SAMN04487935_1457"/>
<name>A0A1G8VQG6_9FLAO</name>
<dbReference type="GO" id="GO:0009279">
    <property type="term" value="C:cell outer membrane"/>
    <property type="evidence" value="ECO:0007669"/>
    <property type="project" value="UniProtKB-SubCell"/>
</dbReference>
<evidence type="ECO:0000256" key="3">
    <source>
        <dbReference type="ARBA" id="ARBA00022452"/>
    </source>
</evidence>
<evidence type="ECO:0000256" key="6">
    <source>
        <dbReference type="ARBA" id="ARBA00023136"/>
    </source>
</evidence>
<dbReference type="PANTHER" id="PTHR35093:SF8">
    <property type="entry name" value="OUTER MEMBRANE PROTEIN NMB0088-RELATED"/>
    <property type="match status" value="1"/>
</dbReference>
<dbReference type="GO" id="GO:0015483">
    <property type="term" value="F:long-chain fatty acid transporting porin activity"/>
    <property type="evidence" value="ECO:0007669"/>
    <property type="project" value="TreeGrafter"/>
</dbReference>
<dbReference type="OrthoDB" id="9765571at2"/>
<gene>
    <name evidence="8" type="ORF">SAMN04487935_1457</name>
</gene>
<dbReference type="EMBL" id="FNEZ01000002">
    <property type="protein sequence ID" value="SDJ67655.1"/>
    <property type="molecule type" value="Genomic_DNA"/>
</dbReference>
<proteinExistence type="inferred from homology"/>